<proteinExistence type="predicted"/>
<dbReference type="Proteomes" id="UP000240760">
    <property type="component" value="Unassembled WGS sequence"/>
</dbReference>
<dbReference type="EMBL" id="KZ679126">
    <property type="protein sequence ID" value="PTB81457.1"/>
    <property type="molecule type" value="Genomic_DNA"/>
</dbReference>
<reference evidence="1 2" key="1">
    <citation type="submission" date="2016-07" db="EMBL/GenBank/DDBJ databases">
        <title>Multiple horizontal gene transfer events from other fungi enriched the ability of initially mycotrophic Trichoderma (Ascomycota) to feed on dead plant biomass.</title>
        <authorList>
            <consortium name="DOE Joint Genome Institute"/>
            <person name="Aerts A."/>
            <person name="Atanasova L."/>
            <person name="Chenthamara K."/>
            <person name="Zhang J."/>
            <person name="Grujic M."/>
            <person name="Henrissat B."/>
            <person name="Kuo A."/>
            <person name="Salamov A."/>
            <person name="Lipzen A."/>
            <person name="Labutti K."/>
            <person name="Barry K."/>
            <person name="Miao Y."/>
            <person name="Rahimi M.J."/>
            <person name="Shen Q."/>
            <person name="Grigoriev I.V."/>
            <person name="Kubicek C.P."/>
            <person name="Druzhinina I.S."/>
        </authorList>
    </citation>
    <scope>NUCLEOTIDE SEQUENCE [LARGE SCALE GENOMIC DNA]</scope>
    <source>
        <strain evidence="1 2">ATCC 18648</strain>
    </source>
</reference>
<protein>
    <submittedName>
        <fullName evidence="1">Uncharacterized protein</fullName>
    </submittedName>
</protein>
<evidence type="ECO:0000313" key="1">
    <source>
        <dbReference type="EMBL" id="PTB81457.1"/>
    </source>
</evidence>
<sequence length="165" mass="18145">MAGGVLQKVGGGVRAARKSKLPALVTLIAAGRRDKRVESNYCVRLCQCSVCPGVKYRYWVSAIMELPALGGTTNSASINCEETTKASVRYQGKSRVYDGIINQVLPRRYGFPGEAGSKILDSSPLKVHGDTGMSWSTCAPTPARPRRHRHRHMLWGRCILAVCRW</sequence>
<dbReference type="AlphaFoldDB" id="A0A2T4CIQ2"/>
<name>A0A2T4CIQ2_TRILO</name>
<keyword evidence="2" id="KW-1185">Reference proteome</keyword>
<accession>A0A2T4CIQ2</accession>
<gene>
    <name evidence="1" type="ORF">M440DRAFT_1016210</name>
</gene>
<evidence type="ECO:0000313" key="2">
    <source>
        <dbReference type="Proteomes" id="UP000240760"/>
    </source>
</evidence>
<organism evidence="1 2">
    <name type="scientific">Trichoderma longibrachiatum ATCC 18648</name>
    <dbReference type="NCBI Taxonomy" id="983965"/>
    <lineage>
        <taxon>Eukaryota</taxon>
        <taxon>Fungi</taxon>
        <taxon>Dikarya</taxon>
        <taxon>Ascomycota</taxon>
        <taxon>Pezizomycotina</taxon>
        <taxon>Sordariomycetes</taxon>
        <taxon>Hypocreomycetidae</taxon>
        <taxon>Hypocreales</taxon>
        <taxon>Hypocreaceae</taxon>
        <taxon>Trichoderma</taxon>
    </lineage>
</organism>